<evidence type="ECO:0008006" key="5">
    <source>
        <dbReference type="Google" id="ProtNLM"/>
    </source>
</evidence>
<accession>A0ABX5SS58</accession>
<evidence type="ECO:0000313" key="4">
    <source>
        <dbReference type="Proteomes" id="UP000295748"/>
    </source>
</evidence>
<protein>
    <recommendedName>
        <fullName evidence="5">DUF1648 domain-containing protein</fullName>
    </recommendedName>
</protein>
<keyword evidence="2" id="KW-1133">Transmembrane helix</keyword>
<sequence>MARATRTASSKKKKKKGSRGAPAPRQGGSAPRRGSIVAVAGNLVGVAALAVAAGAVAWLLALTAGGDSVATVFEDDVAGTTTIAFPTLMLLLSMVAFFFGQYAWRGRWSVTPGSRSGGSFSVDLRPLGVGAHAVLLALPLAAWLLVMVMPVVRDAQGAFHIPDGSSAAEQFWLTVSVYGVISGVLTAMVAVSLLKKLTFNRALTRHAAAIREGSRSQLWWRAFSHIWRAELAVAGFAGAALGLSPLGVHLHSPGFGWSAVGIGLGLIAVAVALALNAWRSGLPVERVESYT</sequence>
<evidence type="ECO:0000313" key="3">
    <source>
        <dbReference type="EMBL" id="QBR88976.1"/>
    </source>
</evidence>
<organism evidence="3 4">
    <name type="scientific">Microbacterium wangchenii</name>
    <dbReference type="NCBI Taxonomy" id="2541726"/>
    <lineage>
        <taxon>Bacteria</taxon>
        <taxon>Bacillati</taxon>
        <taxon>Actinomycetota</taxon>
        <taxon>Actinomycetes</taxon>
        <taxon>Micrococcales</taxon>
        <taxon>Microbacteriaceae</taxon>
        <taxon>Microbacterium</taxon>
    </lineage>
</organism>
<feature type="transmembrane region" description="Helical" evidence="2">
    <location>
        <begin position="225"/>
        <end position="243"/>
    </location>
</feature>
<feature type="transmembrane region" description="Helical" evidence="2">
    <location>
        <begin position="83"/>
        <end position="104"/>
    </location>
</feature>
<gene>
    <name evidence="3" type="ORF">E4K62_09915</name>
</gene>
<feature type="transmembrane region" description="Helical" evidence="2">
    <location>
        <begin position="171"/>
        <end position="194"/>
    </location>
</feature>
<feature type="transmembrane region" description="Helical" evidence="2">
    <location>
        <begin position="255"/>
        <end position="278"/>
    </location>
</feature>
<name>A0ABX5SS58_9MICO</name>
<reference evidence="3 4" key="1">
    <citation type="submission" date="2019-03" db="EMBL/GenBank/DDBJ databases">
        <authorList>
            <person name="Dong K."/>
        </authorList>
    </citation>
    <scope>NUCLEOTIDE SEQUENCE [LARGE SCALE GENOMIC DNA]</scope>
    <source>
        <strain evidence="4">dk512</strain>
    </source>
</reference>
<evidence type="ECO:0000256" key="2">
    <source>
        <dbReference type="SAM" id="Phobius"/>
    </source>
</evidence>
<proteinExistence type="predicted"/>
<evidence type="ECO:0000256" key="1">
    <source>
        <dbReference type="SAM" id="MobiDB-lite"/>
    </source>
</evidence>
<keyword evidence="2" id="KW-0812">Transmembrane</keyword>
<feature type="transmembrane region" description="Helical" evidence="2">
    <location>
        <begin position="124"/>
        <end position="151"/>
    </location>
</feature>
<feature type="compositionally biased region" description="Basic residues" evidence="1">
    <location>
        <begin position="9"/>
        <end position="18"/>
    </location>
</feature>
<feature type="transmembrane region" description="Helical" evidence="2">
    <location>
        <begin position="35"/>
        <end position="63"/>
    </location>
</feature>
<feature type="region of interest" description="Disordered" evidence="1">
    <location>
        <begin position="1"/>
        <end position="32"/>
    </location>
</feature>
<dbReference type="RefSeq" id="WP_135066923.1">
    <property type="nucleotide sequence ID" value="NZ_CP038266.1"/>
</dbReference>
<keyword evidence="4" id="KW-1185">Reference proteome</keyword>
<keyword evidence="2" id="KW-0472">Membrane</keyword>
<dbReference type="EMBL" id="CP038266">
    <property type="protein sequence ID" value="QBR88976.1"/>
    <property type="molecule type" value="Genomic_DNA"/>
</dbReference>
<dbReference type="Proteomes" id="UP000295748">
    <property type="component" value="Chromosome"/>
</dbReference>